<dbReference type="GeneID" id="98171803"/>
<accession>A0ABQ0FZE1</accession>
<dbReference type="SUPFAM" id="SSF54427">
    <property type="entry name" value="NTF2-like"/>
    <property type="match status" value="1"/>
</dbReference>
<proteinExistence type="predicted"/>
<dbReference type="Gene3D" id="3.10.450.50">
    <property type="match status" value="1"/>
</dbReference>
<organism evidence="2 3">
    <name type="scientific">Madurella fahalii</name>
    <dbReference type="NCBI Taxonomy" id="1157608"/>
    <lineage>
        <taxon>Eukaryota</taxon>
        <taxon>Fungi</taxon>
        <taxon>Dikarya</taxon>
        <taxon>Ascomycota</taxon>
        <taxon>Pezizomycotina</taxon>
        <taxon>Sordariomycetes</taxon>
        <taxon>Sordariomycetidae</taxon>
        <taxon>Sordariales</taxon>
        <taxon>Sordariales incertae sedis</taxon>
        <taxon>Madurella</taxon>
    </lineage>
</organism>
<evidence type="ECO:0000313" key="2">
    <source>
        <dbReference type="EMBL" id="GAB1310848.1"/>
    </source>
</evidence>
<dbReference type="RefSeq" id="XP_070912581.1">
    <property type="nucleotide sequence ID" value="XM_071056480.1"/>
</dbReference>
<comment type="caution">
    <text evidence="2">The sequence shown here is derived from an EMBL/GenBank/DDBJ whole genome shotgun (WGS) entry which is preliminary data.</text>
</comment>
<evidence type="ECO:0000259" key="1">
    <source>
        <dbReference type="Pfam" id="PF13577"/>
    </source>
</evidence>
<feature type="domain" description="SnoaL-like" evidence="1">
    <location>
        <begin position="10"/>
        <end position="153"/>
    </location>
</feature>
<gene>
    <name evidence="2" type="ORF">MFIFM68171_01058</name>
</gene>
<dbReference type="Pfam" id="PF13577">
    <property type="entry name" value="SnoaL_4"/>
    <property type="match status" value="1"/>
</dbReference>
<keyword evidence="3" id="KW-1185">Reference proteome</keyword>
<name>A0ABQ0FZE1_9PEZI</name>
<dbReference type="InterPro" id="IPR032710">
    <property type="entry name" value="NTF2-like_dom_sf"/>
</dbReference>
<dbReference type="EMBL" id="BAAFSV010000001">
    <property type="protein sequence ID" value="GAB1310848.1"/>
    <property type="molecule type" value="Genomic_DNA"/>
</dbReference>
<protein>
    <recommendedName>
        <fullName evidence="1">SnoaL-like domain-containing protein</fullName>
    </recommendedName>
</protein>
<dbReference type="InterPro" id="IPR037401">
    <property type="entry name" value="SnoaL-like"/>
</dbReference>
<reference evidence="2 3" key="1">
    <citation type="submission" date="2024-09" db="EMBL/GenBank/DDBJ databases">
        <title>Itraconazole resistance in Madurella fahalii resulting from another homologue of gene encoding cytochrome P450 14-alpha sterol demethylase (CYP51).</title>
        <authorList>
            <person name="Yoshioka I."/>
            <person name="Fahal A.H."/>
            <person name="Kaneko S."/>
            <person name="Yaguchi T."/>
        </authorList>
    </citation>
    <scope>NUCLEOTIDE SEQUENCE [LARGE SCALE GENOMIC DNA]</scope>
    <source>
        <strain evidence="2 3">IFM 68171</strain>
    </source>
</reference>
<sequence length="175" mass="19306">MAPVYDTLQYLLDRANIHDVISKVPLYYDTCNLEGLTNEVYADEIHVDYTSILGGEPFVIPRSEWVDKIDVIMKGFASTQHVTSCIIADLPQPAPGATRPEKVNVLAEANGAMVGLDETASPLTINGGLLVAEVKRDIALENQGLNPWRITKYKVVKKWDSGDASVFDRAKKSMQ</sequence>
<evidence type="ECO:0000313" key="3">
    <source>
        <dbReference type="Proteomes" id="UP001628179"/>
    </source>
</evidence>
<dbReference type="Proteomes" id="UP001628179">
    <property type="component" value="Unassembled WGS sequence"/>
</dbReference>